<evidence type="ECO:0000313" key="3">
    <source>
        <dbReference type="EMBL" id="SFK23277.1"/>
    </source>
</evidence>
<name>A0A1I3XUE5_9GAMM</name>
<dbReference type="Pfam" id="PF06223">
    <property type="entry name" value="Phage_tail_T"/>
    <property type="match status" value="1"/>
</dbReference>
<dbReference type="STRING" id="351675.SAMN05421680_1398"/>
<evidence type="ECO:0000313" key="4">
    <source>
        <dbReference type="Proteomes" id="UP000198919"/>
    </source>
</evidence>
<dbReference type="Proteomes" id="UP000198919">
    <property type="component" value="Unassembled WGS sequence"/>
</dbReference>
<sequence length="92" mass="10133">MTGFLLTLALRLGKTVAELQGSLSASELMLWMAYDRENPLSDRRGDIQAAQVAAAVYQSQGVKISLNEALLQWGHTDDAARDDFEQFFADLA</sequence>
<dbReference type="Proteomes" id="UP000224607">
    <property type="component" value="Unassembled WGS sequence"/>
</dbReference>
<dbReference type="RefSeq" id="WP_244590531.1">
    <property type="nucleotide sequence ID" value="NZ_CAWNQB010000001.1"/>
</dbReference>
<evidence type="ECO:0000259" key="1">
    <source>
        <dbReference type="Pfam" id="PF06223"/>
    </source>
</evidence>
<organism evidence="3 4">
    <name type="scientific">Xenorhabdus mauleonii</name>
    <dbReference type="NCBI Taxonomy" id="351675"/>
    <lineage>
        <taxon>Bacteria</taxon>
        <taxon>Pseudomonadati</taxon>
        <taxon>Pseudomonadota</taxon>
        <taxon>Gammaproteobacteria</taxon>
        <taxon>Enterobacterales</taxon>
        <taxon>Morganellaceae</taxon>
        <taxon>Xenorhabdus</taxon>
    </lineage>
</organism>
<dbReference type="EMBL" id="FORG01000039">
    <property type="protein sequence ID" value="SFK23277.1"/>
    <property type="molecule type" value="Genomic_DNA"/>
</dbReference>
<evidence type="ECO:0000313" key="2">
    <source>
        <dbReference type="EMBL" id="PHM45875.1"/>
    </source>
</evidence>
<dbReference type="AlphaFoldDB" id="A0A1I3XUE5"/>
<dbReference type="EMBL" id="NITY01000001">
    <property type="protein sequence ID" value="PHM45875.1"/>
    <property type="molecule type" value="Genomic_DNA"/>
</dbReference>
<dbReference type="InterPro" id="IPR009350">
    <property type="entry name" value="Phage_tail_T"/>
</dbReference>
<accession>A0A1I3XUE5</accession>
<reference evidence="4" key="1">
    <citation type="submission" date="2016-10" db="EMBL/GenBank/DDBJ databases">
        <authorList>
            <person name="Varghese N."/>
            <person name="Submissions S."/>
        </authorList>
    </citation>
    <scope>NUCLEOTIDE SEQUENCE [LARGE SCALE GENOMIC DNA]</scope>
    <source>
        <strain evidence="4">DSM 17908</strain>
    </source>
</reference>
<gene>
    <name evidence="3" type="ORF">SAMN05421680_1398</name>
    <name evidence="2" type="ORF">Xmau_00266</name>
</gene>
<reference evidence="2 5" key="3">
    <citation type="journal article" date="2017" name="Nat. Microbiol.">
        <title>Natural product diversity associated with the nematode symbionts Photorhabdus and Xenorhabdus.</title>
        <authorList>
            <person name="Tobias N.J."/>
            <person name="Wolff H."/>
            <person name="Djahanschiri B."/>
            <person name="Grundmann F."/>
            <person name="Kronenwerth M."/>
            <person name="Shi Y.M."/>
            <person name="Simonyi S."/>
            <person name="Grun P."/>
            <person name="Shapiro-Ilan D."/>
            <person name="Pidot S.J."/>
            <person name="Stinear T.P."/>
            <person name="Ebersberger I."/>
            <person name="Bode H.B."/>
        </authorList>
    </citation>
    <scope>NUCLEOTIDE SEQUENCE [LARGE SCALE GENOMIC DNA]</scope>
    <source>
        <strain evidence="2 5">DSM 17908</strain>
    </source>
</reference>
<protein>
    <submittedName>
        <fullName evidence="2">Phage tail protein</fullName>
    </submittedName>
</protein>
<evidence type="ECO:0000313" key="5">
    <source>
        <dbReference type="Proteomes" id="UP000224607"/>
    </source>
</evidence>
<keyword evidence="5" id="KW-1185">Reference proteome</keyword>
<reference evidence="3" key="2">
    <citation type="submission" date="2016-10" db="EMBL/GenBank/DDBJ databases">
        <authorList>
            <person name="de Groot N.N."/>
        </authorList>
    </citation>
    <scope>NUCLEOTIDE SEQUENCE [LARGE SCALE GENOMIC DNA]</scope>
    <source>
        <strain evidence="3">DSM 17908</strain>
    </source>
</reference>
<proteinExistence type="predicted"/>
<feature type="domain" description="Minor tail T" evidence="1">
    <location>
        <begin position="24"/>
        <end position="84"/>
    </location>
</feature>